<dbReference type="RefSeq" id="WP_264460914.1">
    <property type="nucleotide sequence ID" value="NZ_JAOXJG010000001.1"/>
</dbReference>
<dbReference type="Proteomes" id="UP001060566">
    <property type="component" value="Unassembled WGS sequence"/>
</dbReference>
<comment type="caution">
    <text evidence="1">The sequence shown here is derived from an EMBL/GenBank/DDBJ whole genome shotgun (WGS) entry which is preliminary data.</text>
</comment>
<proteinExistence type="predicted"/>
<name>A0ABT3EMM7_9BACI</name>
<dbReference type="GeneID" id="301196780"/>
<evidence type="ECO:0000313" key="2">
    <source>
        <dbReference type="Proteomes" id="UP001060566"/>
    </source>
</evidence>
<keyword evidence="2" id="KW-1185">Reference proteome</keyword>
<organism evidence="1 2">
    <name type="scientific">Bacillus pretiosus</name>
    <dbReference type="NCBI Taxonomy" id="2983392"/>
    <lineage>
        <taxon>Bacteria</taxon>
        <taxon>Bacillati</taxon>
        <taxon>Bacillota</taxon>
        <taxon>Bacilli</taxon>
        <taxon>Bacillales</taxon>
        <taxon>Bacillaceae</taxon>
        <taxon>Bacillus</taxon>
    </lineage>
</organism>
<sequence>MNGLIGEFRTKTLLLNNGFWVSERALDTNGADFIIQKGELNKDLLHVHSPSLAFV</sequence>
<gene>
    <name evidence="1" type="ORF">NGM45_02985</name>
</gene>
<reference evidence="1" key="1">
    <citation type="submission" date="2022-10" db="EMBL/GenBank/DDBJ databases">
        <title>De novo draft assembly of the Pseudomonas pretiosus genome isolated from the plants rhizorohere.</title>
        <authorList>
            <person name="Robas M."/>
            <person name="Fernandez V.M."/>
            <person name="Provanza A."/>
            <person name="Jimenez P.A."/>
        </authorList>
    </citation>
    <scope>NUCLEOTIDE SEQUENCE</scope>
    <source>
        <strain evidence="1">SAICEU11T</strain>
    </source>
</reference>
<protein>
    <submittedName>
        <fullName evidence="1">Uncharacterized protein</fullName>
    </submittedName>
</protein>
<accession>A0ABT3EMM7</accession>
<evidence type="ECO:0000313" key="1">
    <source>
        <dbReference type="EMBL" id="MCW1238069.1"/>
    </source>
</evidence>
<dbReference type="EMBL" id="JAOXJG010000001">
    <property type="protein sequence ID" value="MCW1238069.1"/>
    <property type="molecule type" value="Genomic_DNA"/>
</dbReference>